<reference evidence="4 5" key="1">
    <citation type="submission" date="2021-11" db="EMBL/GenBank/DDBJ databases">
        <authorList>
            <person name="Depoorter E."/>
        </authorList>
    </citation>
    <scope>NUCLEOTIDE SEQUENCE [LARGE SCALE GENOMIC DNA]</scope>
    <source>
        <strain evidence="4 5">LMG 24286</strain>
    </source>
</reference>
<comment type="caution">
    <text evidence="4">The sequence shown here is derived from an EMBL/GenBank/DDBJ whole genome shotgun (WGS) entry which is preliminary data.</text>
</comment>
<name>A0ABN8BJG3_9LACO</name>
<feature type="compositionally biased region" description="Low complexity" evidence="1">
    <location>
        <begin position="32"/>
        <end position="57"/>
    </location>
</feature>
<dbReference type="InterPro" id="IPR046254">
    <property type="entry name" value="DUF6287"/>
</dbReference>
<gene>
    <name evidence="4" type="ORF">WGH24286_00258</name>
</gene>
<dbReference type="EMBL" id="CAKKNT010000002">
    <property type="protein sequence ID" value="CAH0417842.1"/>
    <property type="molecule type" value="Genomic_DNA"/>
</dbReference>
<protein>
    <recommendedName>
        <fullName evidence="3">DUF6287 domain-containing protein</fullName>
    </recommendedName>
</protein>
<keyword evidence="2" id="KW-0732">Signal</keyword>
<dbReference type="PROSITE" id="PS51257">
    <property type="entry name" value="PROKAR_LIPOPROTEIN"/>
    <property type="match status" value="1"/>
</dbReference>
<feature type="domain" description="DUF6287" evidence="3">
    <location>
        <begin position="230"/>
        <end position="261"/>
    </location>
</feature>
<evidence type="ECO:0000313" key="5">
    <source>
        <dbReference type="Proteomes" id="UP000789719"/>
    </source>
</evidence>
<dbReference type="Pfam" id="PF19804">
    <property type="entry name" value="DUF6287"/>
    <property type="match status" value="2"/>
</dbReference>
<proteinExistence type="predicted"/>
<dbReference type="Proteomes" id="UP000789719">
    <property type="component" value="Unassembled WGS sequence"/>
</dbReference>
<feature type="domain" description="DUF6287" evidence="3">
    <location>
        <begin position="80"/>
        <end position="111"/>
    </location>
</feature>
<sequence>MGQKITKLLGIGLVTIGVLSLSACGAQKHADSASTSSQSSSTSSKTSSTASSQAPKKSASHQVSSKKNTQQPKSTAIPGLNLAQIQQGNFSSLQGQWQLIATSVNREDGNGQQAYQRENGSEQLFVNQNTISDGSFVLQGATIAADSATQPVAYKVDGKMLDASFSNQGAVSVNHTITFIPRGVDSGVKIDGKSIGTSQNLIQVWSSGPSFSSIYAQTSNKLPVNTDTKLNIEAIHSNNFSSLVGTWKNPTDGKEITVTNQITIKPTSSHYSGFMGATTDGPKDSDGNAEVITNGDITNGWLEGGIGNFSSGPGSAFEPLAIAPAGIKIAPEDNSDVSKDRLIVGGGQGGYATSAYYRVK</sequence>
<organism evidence="4 5">
    <name type="scientific">Periweissella ghanensis</name>
    <dbReference type="NCBI Taxonomy" id="467997"/>
    <lineage>
        <taxon>Bacteria</taxon>
        <taxon>Bacillati</taxon>
        <taxon>Bacillota</taxon>
        <taxon>Bacilli</taxon>
        <taxon>Lactobacillales</taxon>
        <taxon>Lactobacillaceae</taxon>
        <taxon>Periweissella</taxon>
    </lineage>
</organism>
<keyword evidence="5" id="KW-1185">Reference proteome</keyword>
<evidence type="ECO:0000259" key="3">
    <source>
        <dbReference type="Pfam" id="PF19804"/>
    </source>
</evidence>
<feature type="chain" id="PRO_5045984387" description="DUF6287 domain-containing protein" evidence="2">
    <location>
        <begin position="26"/>
        <end position="360"/>
    </location>
</feature>
<accession>A0ABN8BJG3</accession>
<evidence type="ECO:0000313" key="4">
    <source>
        <dbReference type="EMBL" id="CAH0417842.1"/>
    </source>
</evidence>
<feature type="compositionally biased region" description="Polar residues" evidence="1">
    <location>
        <begin position="61"/>
        <end position="74"/>
    </location>
</feature>
<feature type="region of interest" description="Disordered" evidence="1">
    <location>
        <begin position="29"/>
        <end position="75"/>
    </location>
</feature>
<dbReference type="RefSeq" id="WP_230097966.1">
    <property type="nucleotide sequence ID" value="NZ_CAKKNT010000002.1"/>
</dbReference>
<evidence type="ECO:0000256" key="2">
    <source>
        <dbReference type="SAM" id="SignalP"/>
    </source>
</evidence>
<evidence type="ECO:0000256" key="1">
    <source>
        <dbReference type="SAM" id="MobiDB-lite"/>
    </source>
</evidence>
<feature type="signal peptide" evidence="2">
    <location>
        <begin position="1"/>
        <end position="25"/>
    </location>
</feature>